<evidence type="ECO:0000256" key="9">
    <source>
        <dbReference type="PROSITE-ProRule" id="PRU00182"/>
    </source>
</evidence>
<accession>A0ABM8I1Q6</accession>
<keyword evidence="5" id="KW-0547">Nucleotide-binding</keyword>
<evidence type="ECO:0000259" key="11">
    <source>
        <dbReference type="PROSITE" id="PS50893"/>
    </source>
</evidence>
<evidence type="ECO:0000256" key="5">
    <source>
        <dbReference type="ARBA" id="ARBA00022741"/>
    </source>
</evidence>
<dbReference type="PANTHER" id="PTHR48041">
    <property type="entry name" value="ABC TRANSPORTER G FAMILY MEMBER 28"/>
    <property type="match status" value="1"/>
</dbReference>
<dbReference type="SMART" id="SM00240">
    <property type="entry name" value="FHA"/>
    <property type="match status" value="2"/>
</dbReference>
<evidence type="ECO:0000256" key="8">
    <source>
        <dbReference type="ARBA" id="ARBA00023136"/>
    </source>
</evidence>
<evidence type="ECO:0000256" key="7">
    <source>
        <dbReference type="ARBA" id="ARBA00022989"/>
    </source>
</evidence>
<comment type="subcellular location">
    <subcellularLocation>
        <location evidence="2">Cell membrane</location>
        <topology evidence="2">Peripheral membrane protein</topology>
    </subcellularLocation>
    <subcellularLocation>
        <location evidence="1">Membrane</location>
        <topology evidence="1">Multi-pass membrane protein</topology>
    </subcellularLocation>
</comment>
<dbReference type="Proteomes" id="UP001305815">
    <property type="component" value="Chromosome"/>
</dbReference>
<dbReference type="InterPro" id="IPR003593">
    <property type="entry name" value="AAA+_ATPase"/>
</dbReference>
<dbReference type="InterPro" id="IPR000253">
    <property type="entry name" value="FHA_dom"/>
</dbReference>
<dbReference type="SMART" id="SM00382">
    <property type="entry name" value="AAA"/>
    <property type="match status" value="1"/>
</dbReference>
<keyword evidence="6" id="KW-0067">ATP-binding</keyword>
<dbReference type="RefSeq" id="WP_316266439.1">
    <property type="nucleotide sequence ID" value="NZ_AP027742.1"/>
</dbReference>
<evidence type="ECO:0000259" key="10">
    <source>
        <dbReference type="PROSITE" id="PS50006"/>
    </source>
</evidence>
<dbReference type="PROSITE" id="PS00211">
    <property type="entry name" value="ABC_TRANSPORTER_1"/>
    <property type="match status" value="1"/>
</dbReference>
<dbReference type="Pfam" id="PF00005">
    <property type="entry name" value="ABC_tran"/>
    <property type="match status" value="1"/>
</dbReference>
<protein>
    <submittedName>
        <fullName evidence="12">Uncharacterized protein</fullName>
    </submittedName>
</protein>
<dbReference type="InterPro" id="IPR003439">
    <property type="entry name" value="ABC_transporter-like_ATP-bd"/>
</dbReference>
<dbReference type="InterPro" id="IPR027417">
    <property type="entry name" value="P-loop_NTPase"/>
</dbReference>
<name>A0ABM8I1Q6_9FIRM</name>
<proteinExistence type="predicted"/>
<dbReference type="PROSITE" id="PS50006">
    <property type="entry name" value="FHA_DOMAIN"/>
    <property type="match status" value="2"/>
</dbReference>
<keyword evidence="9" id="KW-0694">RNA-binding</keyword>
<sequence>MMDSERTIAFVPEEQRGKTATLIILDMRNRPVVVPLQGNMTLGRDYDKSNCDIRVQSRITGRRHGEFVYSDVYQDYYYIDNNSVNGTYINGNKLTSQDGGTSAPYKLQEGDVLRIDHSRLDDPHPEAVLMIFTWSYTLGSRWTVRSIKGLAEIRIGRDEKNTIVLDDLLISRTHAVIRKENGQCWIEDIHSQNGVRVNGREIEKSQLLYEHDVVRIGNTILILWADTIIYNIFTKEEGQLSVNIRKMAVNFGRKTLIKDIEFEAENTDFVLILGGSGAGKTTLINTILGEKKADGEILLDGQNLYRNFKYMKTKIGLVPQFLNLRLNDKVRETLMDVAEIKLPKQDYSHQDKLRRVQDTMEKVGVQNLSEHLISQLSGGQKKKVSVAAQLIGFQKVFICDEPDSGLDAASRMQQMEILKEIADNGKIVMVISHEPDDAVNSVTGESLFTKVLVIAKSTKEQCGQMAFYGTVPEALEFFQVKRLQDIMLEINPTYEGGKGRADYYIQKYTLQPKKRGRNKR</sequence>
<evidence type="ECO:0000256" key="6">
    <source>
        <dbReference type="ARBA" id="ARBA00022840"/>
    </source>
</evidence>
<gene>
    <name evidence="12" type="ORF">Lac1_10280</name>
</gene>
<dbReference type="PROSITE" id="PS50893">
    <property type="entry name" value="ABC_TRANSPORTER_2"/>
    <property type="match status" value="1"/>
</dbReference>
<organism evidence="12 13">
    <name type="scientific">Claveliimonas bilis</name>
    <dbReference type="NCBI Taxonomy" id="3028070"/>
    <lineage>
        <taxon>Bacteria</taxon>
        <taxon>Bacillati</taxon>
        <taxon>Bacillota</taxon>
        <taxon>Clostridia</taxon>
        <taxon>Lachnospirales</taxon>
        <taxon>Lachnospiraceae</taxon>
        <taxon>Claveliimonas</taxon>
    </lineage>
</organism>
<keyword evidence="8" id="KW-0472">Membrane</keyword>
<evidence type="ECO:0000313" key="13">
    <source>
        <dbReference type="Proteomes" id="UP001305815"/>
    </source>
</evidence>
<dbReference type="InterPro" id="IPR017871">
    <property type="entry name" value="ABC_transporter-like_CS"/>
</dbReference>
<dbReference type="CDD" id="cd00060">
    <property type="entry name" value="FHA"/>
    <property type="match status" value="2"/>
</dbReference>
<keyword evidence="13" id="KW-1185">Reference proteome</keyword>
<evidence type="ECO:0000256" key="1">
    <source>
        <dbReference type="ARBA" id="ARBA00004141"/>
    </source>
</evidence>
<dbReference type="Pfam" id="PF00498">
    <property type="entry name" value="FHA"/>
    <property type="match status" value="2"/>
</dbReference>
<dbReference type="InterPro" id="IPR008984">
    <property type="entry name" value="SMAD_FHA_dom_sf"/>
</dbReference>
<dbReference type="Gene3D" id="2.60.200.20">
    <property type="match status" value="2"/>
</dbReference>
<evidence type="ECO:0000256" key="2">
    <source>
        <dbReference type="ARBA" id="ARBA00004202"/>
    </source>
</evidence>
<dbReference type="EMBL" id="AP027742">
    <property type="protein sequence ID" value="BDZ76845.1"/>
    <property type="molecule type" value="Genomic_DNA"/>
</dbReference>
<evidence type="ECO:0000256" key="3">
    <source>
        <dbReference type="ARBA" id="ARBA00022448"/>
    </source>
</evidence>
<keyword evidence="3" id="KW-0813">Transport</keyword>
<reference evidence="13" key="1">
    <citation type="journal article" date="2023" name="Int. J. Syst. Evol. Microbiol.">
        <title>Claveliimonas bilis gen. nov., sp. nov., deoxycholic acid-producing bacteria isolated from human faeces, and reclassification of Sellimonas monacensis Zenner et al. 2021 as Claveliimonas monacensis comb. nov.</title>
        <authorList>
            <person name="Hisatomi A."/>
            <person name="Kastawa N.W.E.P.G."/>
            <person name="Song I."/>
            <person name="Ohkuma M."/>
            <person name="Fukiya S."/>
            <person name="Sakamoto M."/>
        </authorList>
    </citation>
    <scope>NUCLEOTIDE SEQUENCE [LARGE SCALE GENOMIC DNA]</scope>
    <source>
        <strain evidence="13">12BBH14</strain>
    </source>
</reference>
<feature type="domain" description="FHA" evidence="10">
    <location>
        <begin position="153"/>
        <end position="202"/>
    </location>
</feature>
<feature type="domain" description="FHA" evidence="10">
    <location>
        <begin position="40"/>
        <end position="94"/>
    </location>
</feature>
<dbReference type="SUPFAM" id="SSF52540">
    <property type="entry name" value="P-loop containing nucleoside triphosphate hydrolases"/>
    <property type="match status" value="1"/>
</dbReference>
<feature type="domain" description="ABC transporter" evidence="11">
    <location>
        <begin position="242"/>
        <end position="487"/>
    </location>
</feature>
<keyword evidence="4" id="KW-0812">Transmembrane</keyword>
<dbReference type="SUPFAM" id="SSF49879">
    <property type="entry name" value="SMAD/FHA domain"/>
    <property type="match status" value="2"/>
</dbReference>
<dbReference type="InterPro" id="IPR050352">
    <property type="entry name" value="ABCG_transporters"/>
</dbReference>
<dbReference type="PROSITE" id="PS50889">
    <property type="entry name" value="S4"/>
    <property type="match status" value="1"/>
</dbReference>
<evidence type="ECO:0000313" key="12">
    <source>
        <dbReference type="EMBL" id="BDZ76845.1"/>
    </source>
</evidence>
<keyword evidence="7" id="KW-1133">Transmembrane helix</keyword>
<dbReference type="CDD" id="cd03225">
    <property type="entry name" value="ABC_cobalt_CbiO_domain1"/>
    <property type="match status" value="1"/>
</dbReference>
<dbReference type="InterPro" id="IPR015856">
    <property type="entry name" value="ABC_transpr_CbiO/EcfA_su"/>
</dbReference>
<evidence type="ECO:0000256" key="4">
    <source>
        <dbReference type="ARBA" id="ARBA00022692"/>
    </source>
</evidence>
<dbReference type="Gene3D" id="3.40.50.300">
    <property type="entry name" value="P-loop containing nucleotide triphosphate hydrolases"/>
    <property type="match status" value="1"/>
</dbReference>
<dbReference type="PANTHER" id="PTHR48041:SF139">
    <property type="entry name" value="PROTEIN SCARLET"/>
    <property type="match status" value="1"/>
</dbReference>